<keyword evidence="9" id="KW-0560">Oxidoreductase</keyword>
<evidence type="ECO:0000256" key="3">
    <source>
        <dbReference type="ARBA" id="ARBA00022827"/>
    </source>
</evidence>
<dbReference type="InterPro" id="IPR023753">
    <property type="entry name" value="FAD/NAD-binding_dom"/>
</dbReference>
<sequence length="462" mass="49630">MKRRKADVVVVGAGTAGMSAFRAAREEGANVILVESGPYGTTCARVGCMPSKLLIAAADAADAAHRADAFGVRTGKVKVDGVAVMNRVRKERDRFVSLAVEEVDKIPASRKVHGHARFVSHDTLSIDGHTEIQARAVVLATGSSSIIPDDFKALGDRAVTNDDVFDWTDLPGSVAVFGTGVIGLELGQALHRLGVRVRMFGEGGKIGPLTDDAVITEACSIFGQAFALDTDAKVLEKTRKGDSVDITFKKPNGRKTTENFDFVLVAIGRSQNVKQLGLEMTSARLGDKGIPSYNRRTMQVGKLPIFVAGDNDSDPPVLHEAIDEGRIAGVNAARFPAVKPGLRRAPLAIVFSDPALLMVGERFSDVDEKAVVIGEISFKDQGRSRVMLKNEGLLRVYADRKTGRFLGAEGVCPAAEHVAHLLSWAVQQKLTVATILQMPVYHPVIEEGVRDAFRDAEEKLKG</sequence>
<evidence type="ECO:0000259" key="7">
    <source>
        <dbReference type="Pfam" id="PF02852"/>
    </source>
</evidence>
<dbReference type="NCBIfam" id="NF004939">
    <property type="entry name" value="PRK06292.1-1"/>
    <property type="match status" value="1"/>
</dbReference>
<dbReference type="GO" id="GO:0050660">
    <property type="term" value="F:flavin adenine dinucleotide binding"/>
    <property type="evidence" value="ECO:0007669"/>
    <property type="project" value="TreeGrafter"/>
</dbReference>
<dbReference type="Proteomes" id="UP000542125">
    <property type="component" value="Unassembled WGS sequence"/>
</dbReference>
<feature type="binding site" evidence="5">
    <location>
        <begin position="178"/>
        <end position="185"/>
    </location>
    <ligand>
        <name>NAD(+)</name>
        <dbReference type="ChEBI" id="CHEBI:57540"/>
    </ligand>
</feature>
<feature type="domain" description="Pyridine nucleotide-disulphide oxidoreductase dimerisation" evidence="7">
    <location>
        <begin position="349"/>
        <end position="452"/>
    </location>
</feature>
<protein>
    <submittedName>
        <fullName evidence="9">Dihydrolipoamide dehydrogenase</fullName>
        <ecNumber evidence="9">1.8.1.4</ecNumber>
    </submittedName>
</protein>
<keyword evidence="5" id="KW-0520">NAD</keyword>
<gene>
    <name evidence="9" type="ORF">FHW18_003728</name>
</gene>
<dbReference type="Pfam" id="PF07992">
    <property type="entry name" value="Pyr_redox_2"/>
    <property type="match status" value="1"/>
</dbReference>
<comment type="caution">
    <text evidence="9">The sequence shown here is derived from an EMBL/GenBank/DDBJ whole genome shotgun (WGS) entry which is preliminary data.</text>
</comment>
<evidence type="ECO:0000256" key="5">
    <source>
        <dbReference type="PIRSR" id="PIRSR000350-3"/>
    </source>
</evidence>
<dbReference type="AlphaFoldDB" id="A0A7Y9IWP1"/>
<evidence type="ECO:0000313" key="10">
    <source>
        <dbReference type="Proteomes" id="UP000542125"/>
    </source>
</evidence>
<comment type="cofactor">
    <cofactor evidence="5">
        <name>FAD</name>
        <dbReference type="ChEBI" id="CHEBI:57692"/>
    </cofactor>
    <text evidence="5">Binds 1 FAD per subunit.</text>
</comment>
<dbReference type="Pfam" id="PF02852">
    <property type="entry name" value="Pyr_redox_dim"/>
    <property type="match status" value="1"/>
</dbReference>
<dbReference type="Gene3D" id="3.30.390.30">
    <property type="match status" value="1"/>
</dbReference>
<dbReference type="Gene3D" id="1.10.287.990">
    <property type="entry name" value="Fe,Mn superoxide dismutase (SOD) domain"/>
    <property type="match status" value="1"/>
</dbReference>
<feature type="binding site" evidence="5">
    <location>
        <position position="268"/>
    </location>
    <ligand>
        <name>NAD(+)</name>
        <dbReference type="ChEBI" id="CHEBI:57540"/>
    </ligand>
</feature>
<dbReference type="SUPFAM" id="SSF55424">
    <property type="entry name" value="FAD/NAD-linked reductases, dimerisation (C-terminal) domain"/>
    <property type="match status" value="1"/>
</dbReference>
<keyword evidence="3 5" id="KW-0274">FAD</keyword>
<dbReference type="RefSeq" id="WP_179588141.1">
    <property type="nucleotide sequence ID" value="NZ_JACBYR010000001.1"/>
</dbReference>
<dbReference type="GO" id="GO:0004148">
    <property type="term" value="F:dihydrolipoyl dehydrogenase (NADH) activity"/>
    <property type="evidence" value="ECO:0007669"/>
    <property type="project" value="UniProtKB-EC"/>
</dbReference>
<dbReference type="PIRSF" id="PIRSF000350">
    <property type="entry name" value="Mercury_reductase_MerA"/>
    <property type="match status" value="1"/>
</dbReference>
<dbReference type="InterPro" id="IPR016156">
    <property type="entry name" value="FAD/NAD-linked_Rdtase_dimer_sf"/>
</dbReference>
<comment type="similarity">
    <text evidence="1">Belongs to the class-I pyridine nucleotide-disulfide oxidoreductase family.</text>
</comment>
<evidence type="ECO:0000256" key="6">
    <source>
        <dbReference type="PIRSR" id="PIRSR000350-4"/>
    </source>
</evidence>
<feature type="binding site" evidence="5">
    <location>
        <position position="310"/>
    </location>
    <ligand>
        <name>FAD</name>
        <dbReference type="ChEBI" id="CHEBI:57692"/>
    </ligand>
</feature>
<accession>A0A7Y9IWP1</accession>
<dbReference type="PRINTS" id="PR00411">
    <property type="entry name" value="PNDRDTASEI"/>
</dbReference>
<feature type="active site" description="Proton acceptor" evidence="4">
    <location>
        <position position="442"/>
    </location>
</feature>
<reference evidence="9 10" key="1">
    <citation type="submission" date="2020-07" db="EMBL/GenBank/DDBJ databases">
        <title>Genomic Encyclopedia of Type Strains, Phase IV (KMG-V): Genome sequencing to study the core and pangenomes of soil and plant-associated prokaryotes.</title>
        <authorList>
            <person name="Whitman W."/>
        </authorList>
    </citation>
    <scope>NUCLEOTIDE SEQUENCE [LARGE SCALE GENOMIC DNA]</scope>
    <source>
        <strain evidence="9 10">SAS40</strain>
    </source>
</reference>
<feature type="binding site" evidence="5">
    <location>
        <begin position="141"/>
        <end position="143"/>
    </location>
    <ligand>
        <name>FAD</name>
        <dbReference type="ChEBI" id="CHEBI:57692"/>
    </ligand>
</feature>
<dbReference type="InterPro" id="IPR004099">
    <property type="entry name" value="Pyr_nucl-diS_OxRdtase_dimer"/>
</dbReference>
<proteinExistence type="inferred from homology"/>
<keyword evidence="10" id="KW-1185">Reference proteome</keyword>
<dbReference type="InterPro" id="IPR001100">
    <property type="entry name" value="Pyr_nuc-diS_OxRdtase"/>
</dbReference>
<dbReference type="InterPro" id="IPR036188">
    <property type="entry name" value="FAD/NAD-bd_sf"/>
</dbReference>
<feature type="domain" description="FAD/NAD(P)-binding" evidence="8">
    <location>
        <begin position="7"/>
        <end position="325"/>
    </location>
</feature>
<dbReference type="PRINTS" id="PR00368">
    <property type="entry name" value="FADPNR"/>
</dbReference>
<dbReference type="PANTHER" id="PTHR43014:SF4">
    <property type="entry name" value="PYRIDINE NUCLEOTIDE-DISULFIDE OXIDOREDUCTASE RCLA-RELATED"/>
    <property type="match status" value="1"/>
</dbReference>
<name>A0A7Y9IWP1_9BURK</name>
<evidence type="ECO:0000256" key="1">
    <source>
        <dbReference type="ARBA" id="ARBA00007532"/>
    </source>
</evidence>
<dbReference type="EMBL" id="JACBYR010000001">
    <property type="protein sequence ID" value="NYE84457.1"/>
    <property type="molecule type" value="Genomic_DNA"/>
</dbReference>
<organism evidence="9 10">
    <name type="scientific">Pigmentiphaga litoralis</name>
    <dbReference type="NCBI Taxonomy" id="516702"/>
    <lineage>
        <taxon>Bacteria</taxon>
        <taxon>Pseudomonadati</taxon>
        <taxon>Pseudomonadota</taxon>
        <taxon>Betaproteobacteria</taxon>
        <taxon>Burkholderiales</taxon>
        <taxon>Alcaligenaceae</taxon>
        <taxon>Pigmentiphaga</taxon>
    </lineage>
</organism>
<evidence type="ECO:0000256" key="2">
    <source>
        <dbReference type="ARBA" id="ARBA00022630"/>
    </source>
</evidence>
<dbReference type="PANTHER" id="PTHR43014">
    <property type="entry name" value="MERCURIC REDUCTASE"/>
    <property type="match status" value="1"/>
</dbReference>
<evidence type="ECO:0000256" key="4">
    <source>
        <dbReference type="PIRSR" id="PIRSR000350-2"/>
    </source>
</evidence>
<evidence type="ECO:0000313" key="9">
    <source>
        <dbReference type="EMBL" id="NYE84457.1"/>
    </source>
</evidence>
<dbReference type="InterPro" id="IPR036324">
    <property type="entry name" value="Mn/Fe_SOD_N_sf"/>
</dbReference>
<dbReference type="EC" id="1.8.1.4" evidence="9"/>
<keyword evidence="2" id="KW-0285">Flavoprotein</keyword>
<keyword evidence="5" id="KW-0547">Nucleotide-binding</keyword>
<dbReference type="SUPFAM" id="SSF51905">
    <property type="entry name" value="FAD/NAD(P)-binding domain"/>
    <property type="match status" value="2"/>
</dbReference>
<feature type="binding site" evidence="5">
    <location>
        <position position="52"/>
    </location>
    <ligand>
        <name>FAD</name>
        <dbReference type="ChEBI" id="CHEBI:57692"/>
    </ligand>
</feature>
<dbReference type="GO" id="GO:0003955">
    <property type="term" value="F:NAD(P)H dehydrogenase (quinone) activity"/>
    <property type="evidence" value="ECO:0007669"/>
    <property type="project" value="TreeGrafter"/>
</dbReference>
<feature type="disulfide bond" description="Redox-active" evidence="6">
    <location>
        <begin position="43"/>
        <end position="48"/>
    </location>
</feature>
<evidence type="ECO:0000259" key="8">
    <source>
        <dbReference type="Pfam" id="PF07992"/>
    </source>
</evidence>
<dbReference type="Gene3D" id="3.50.50.60">
    <property type="entry name" value="FAD/NAD(P)-binding domain"/>
    <property type="match status" value="2"/>
</dbReference>